<dbReference type="PROSITE" id="PS00435">
    <property type="entry name" value="PEROXIDASE_1"/>
    <property type="match status" value="1"/>
</dbReference>
<keyword evidence="2 13" id="KW-0575">Peroxidase</keyword>
<evidence type="ECO:0000256" key="10">
    <source>
        <dbReference type="PIRSR" id="PIRSR601621-1"/>
    </source>
</evidence>
<dbReference type="SUPFAM" id="SSF48113">
    <property type="entry name" value="Heme-dependent peroxidases"/>
    <property type="match status" value="1"/>
</dbReference>
<dbReference type="GO" id="GO:0004601">
    <property type="term" value="F:peroxidase activity"/>
    <property type="evidence" value="ECO:0007669"/>
    <property type="project" value="UniProtKB-KW"/>
</dbReference>
<evidence type="ECO:0000256" key="1">
    <source>
        <dbReference type="ARBA" id="ARBA00006089"/>
    </source>
</evidence>
<sequence>MFHDAIGFSKSAIEAGTFGGGGADGSMMAHSHVELRYGGNVGLDEIIHEQRPFALKHEVSFGDFIQFAGAVGVANCQGAPRLQFLAGRANHSRPAPHEGLIPAPFHSADEIFSRMGDAGFSPQEVVALSAAHSIPCVDDATPPQNEPLDSTPQEFDSQFFLETLLEGSDYPGNASALGEAKSPLPGEFRIQTDGLLARDSRSACEWQSFITDHDAMNAKFYKVMAKLSALGQEPSKLVDCSEVIPVPRAVRRQKARLPAGKTLDDVEAACDATPFPSLSVKPGPPTSIPAAYVIFSVSWIQNLTIAKPVQAYNLRIDLRLHSCLHNFVSQFAFVASYRLFLLGGLQTVIDETVAMSKLPDSGTLLHEVRKARKRYAQCWVW</sequence>
<feature type="disulfide bond" evidence="12">
    <location>
        <begin position="204"/>
        <end position="270"/>
    </location>
</feature>
<organism evidence="15 16">
    <name type="scientific">Antrodiella citrinella</name>
    <dbReference type="NCBI Taxonomy" id="2447956"/>
    <lineage>
        <taxon>Eukaryota</taxon>
        <taxon>Fungi</taxon>
        <taxon>Dikarya</taxon>
        <taxon>Basidiomycota</taxon>
        <taxon>Agaricomycotina</taxon>
        <taxon>Agaricomycetes</taxon>
        <taxon>Polyporales</taxon>
        <taxon>Steccherinaceae</taxon>
        <taxon>Antrodiella</taxon>
    </lineage>
</organism>
<dbReference type="InterPro" id="IPR002016">
    <property type="entry name" value="Haem_peroxidase"/>
</dbReference>
<feature type="binding site" evidence="11">
    <location>
        <position position="149"/>
    </location>
    <ligand>
        <name>Ca(2+)</name>
        <dbReference type="ChEBI" id="CHEBI:29108"/>
        <label>2</label>
    </ligand>
</feature>
<gene>
    <name evidence="15" type="ORF">EUX98_g3941</name>
</gene>
<feature type="binding site" description="axial binding residue" evidence="11">
    <location>
        <position position="132"/>
    </location>
    <ligand>
        <name>heme b</name>
        <dbReference type="ChEBI" id="CHEBI:60344"/>
    </ligand>
    <ligandPart>
        <name>Fe</name>
        <dbReference type="ChEBI" id="CHEBI:18248"/>
    </ligandPart>
</feature>
<dbReference type="Pfam" id="PF00141">
    <property type="entry name" value="peroxidase"/>
    <property type="match status" value="1"/>
</dbReference>
<reference evidence="15 16" key="1">
    <citation type="submission" date="2019-02" db="EMBL/GenBank/DDBJ databases">
        <title>Genome sequencing of the rare red list fungi Antrodiella citrinella (Flaviporus citrinellus).</title>
        <authorList>
            <person name="Buettner E."/>
            <person name="Kellner H."/>
        </authorList>
    </citation>
    <scope>NUCLEOTIDE SEQUENCE [LARGE SCALE GENOMIC DNA]</scope>
    <source>
        <strain evidence="15 16">DSM 108506</strain>
    </source>
</reference>
<evidence type="ECO:0000313" key="15">
    <source>
        <dbReference type="EMBL" id="THH30256.1"/>
    </source>
</evidence>
<evidence type="ECO:0000256" key="7">
    <source>
        <dbReference type="ARBA" id="ARBA00023004"/>
    </source>
</evidence>
<keyword evidence="5" id="KW-0732">Signal</keyword>
<keyword evidence="6 13" id="KW-0560">Oxidoreductase</keyword>
<dbReference type="OrthoDB" id="2113341at2759"/>
<dbReference type="Gene3D" id="1.10.520.10">
    <property type="match status" value="1"/>
</dbReference>
<dbReference type="PRINTS" id="PR00462">
    <property type="entry name" value="LIGNINASE"/>
</dbReference>
<evidence type="ECO:0000256" key="9">
    <source>
        <dbReference type="ARBA" id="ARBA00023180"/>
    </source>
</evidence>
<evidence type="ECO:0000313" key="16">
    <source>
        <dbReference type="Proteomes" id="UP000308730"/>
    </source>
</evidence>
<evidence type="ECO:0000256" key="3">
    <source>
        <dbReference type="ARBA" id="ARBA00022617"/>
    </source>
</evidence>
<evidence type="ECO:0000256" key="4">
    <source>
        <dbReference type="ARBA" id="ARBA00022723"/>
    </source>
</evidence>
<evidence type="ECO:0000259" key="14">
    <source>
        <dbReference type="PROSITE" id="PS50873"/>
    </source>
</evidence>
<name>A0A4S4MV84_9APHY</name>
<dbReference type="EC" id="1.11.1.-" evidence="13"/>
<feature type="binding site" evidence="11">
    <location>
        <position position="22"/>
    </location>
    <ligand>
        <name>Ca(2+)</name>
        <dbReference type="ChEBI" id="CHEBI:29108"/>
        <label>1</label>
    </ligand>
</feature>
<keyword evidence="8 12" id="KW-1015">Disulfide bond</keyword>
<evidence type="ECO:0000256" key="13">
    <source>
        <dbReference type="RuleBase" id="RU363051"/>
    </source>
</evidence>
<feature type="binding site" evidence="11">
    <location>
        <position position="151"/>
    </location>
    <ligand>
        <name>Ca(2+)</name>
        <dbReference type="ChEBI" id="CHEBI:29108"/>
        <label>2</label>
    </ligand>
</feature>
<keyword evidence="4 11" id="KW-0479">Metal-binding</keyword>
<feature type="binding site" evidence="11">
    <location>
        <position position="156"/>
    </location>
    <ligand>
        <name>Ca(2+)</name>
        <dbReference type="ChEBI" id="CHEBI:29108"/>
        <label>2</label>
    </ligand>
</feature>
<dbReference type="GO" id="GO:0020037">
    <property type="term" value="F:heme binding"/>
    <property type="evidence" value="ECO:0007669"/>
    <property type="project" value="UniProtKB-UniRule"/>
</dbReference>
<dbReference type="PANTHER" id="PTHR31356">
    <property type="entry name" value="THYLAKOID LUMENAL 29 KDA PROTEIN, CHLOROPLASTIC-RELATED"/>
    <property type="match status" value="1"/>
</dbReference>
<evidence type="ECO:0000256" key="8">
    <source>
        <dbReference type="ARBA" id="ARBA00023157"/>
    </source>
</evidence>
<accession>A0A4S4MV84</accession>
<feature type="binding site" evidence="11">
    <location>
        <position position="26"/>
    </location>
    <ligand>
        <name>Ca(2+)</name>
        <dbReference type="ChEBI" id="CHEBI:29108"/>
        <label>1</label>
    </ligand>
</feature>
<dbReference type="PANTHER" id="PTHR31356:SF66">
    <property type="entry name" value="CATALASE-PEROXIDASE"/>
    <property type="match status" value="1"/>
</dbReference>
<dbReference type="GO" id="GO:0034599">
    <property type="term" value="P:cellular response to oxidative stress"/>
    <property type="evidence" value="ECO:0007669"/>
    <property type="project" value="InterPro"/>
</dbReference>
<comment type="caution">
    <text evidence="15">The sequence shown here is derived from an EMBL/GenBank/DDBJ whole genome shotgun (WGS) entry which is preliminary data.</text>
</comment>
<dbReference type="InterPro" id="IPR019793">
    <property type="entry name" value="Peroxidases_heam-ligand_BS"/>
</dbReference>
<evidence type="ECO:0000256" key="11">
    <source>
        <dbReference type="PIRSR" id="PIRSR601621-2"/>
    </source>
</evidence>
<feature type="binding site" evidence="11">
    <location>
        <position position="4"/>
    </location>
    <ligand>
        <name>Ca(2+)</name>
        <dbReference type="ChEBI" id="CHEBI:29108"/>
        <label>1</label>
    </ligand>
</feature>
<evidence type="ECO:0000256" key="6">
    <source>
        <dbReference type="ARBA" id="ARBA00023002"/>
    </source>
</evidence>
<keyword evidence="7 11" id="KW-0408">Iron</keyword>
<keyword evidence="3 11" id="KW-0349">Heme</keyword>
<comment type="cofactor">
    <cofactor evidence="11 13">
        <name>Ca(2+)</name>
        <dbReference type="ChEBI" id="CHEBI:29108"/>
    </cofactor>
    <text evidence="11 13">Binds 2 calcium ions per subunit.</text>
</comment>
<dbReference type="PRINTS" id="PR00458">
    <property type="entry name" value="PEROXIDASE"/>
</dbReference>
<dbReference type="Pfam" id="PF11895">
    <property type="entry name" value="Peroxidase_ext"/>
    <property type="match status" value="1"/>
</dbReference>
<dbReference type="InterPro" id="IPR044831">
    <property type="entry name" value="Ccp1-like"/>
</dbReference>
<dbReference type="PROSITE" id="PS50873">
    <property type="entry name" value="PEROXIDASE_4"/>
    <property type="match status" value="1"/>
</dbReference>
<protein>
    <recommendedName>
        <fullName evidence="13">Peroxidase</fullName>
        <ecNumber evidence="13">1.11.1.-</ecNumber>
    </recommendedName>
</protein>
<dbReference type="InterPro" id="IPR010255">
    <property type="entry name" value="Haem_peroxidase_sf"/>
</dbReference>
<evidence type="ECO:0000256" key="2">
    <source>
        <dbReference type="ARBA" id="ARBA00022559"/>
    </source>
</evidence>
<dbReference type="AlphaFoldDB" id="A0A4S4MV84"/>
<feature type="domain" description="Plant heme peroxidase family profile" evidence="14">
    <location>
        <begin position="59"/>
        <end position="274"/>
    </location>
</feature>
<evidence type="ECO:0000256" key="12">
    <source>
        <dbReference type="PIRSR" id="PIRSR601621-4"/>
    </source>
</evidence>
<dbReference type="GO" id="GO:0042744">
    <property type="term" value="P:hydrogen peroxide catabolic process"/>
    <property type="evidence" value="ECO:0007669"/>
    <property type="project" value="TreeGrafter"/>
</dbReference>
<keyword evidence="11 13" id="KW-0106">Calcium</keyword>
<feature type="binding site" evidence="11">
    <location>
        <position position="24"/>
    </location>
    <ligand>
        <name>Ca(2+)</name>
        <dbReference type="ChEBI" id="CHEBI:29108"/>
        <label>1</label>
    </ligand>
</feature>
<dbReference type="EMBL" id="SGPM01000088">
    <property type="protein sequence ID" value="THH30256.1"/>
    <property type="molecule type" value="Genomic_DNA"/>
</dbReference>
<keyword evidence="9" id="KW-0325">Glycoprotein</keyword>
<feature type="binding site" evidence="11">
    <location>
        <position position="133"/>
    </location>
    <ligand>
        <name>Ca(2+)</name>
        <dbReference type="ChEBI" id="CHEBI:29108"/>
        <label>2</label>
    </ligand>
</feature>
<comment type="cofactor">
    <cofactor evidence="11">
        <name>heme b</name>
        <dbReference type="ChEBI" id="CHEBI:60344"/>
    </cofactor>
    <text evidence="11">Binds 1 heme b (iron(II)-protoporphyrin IX) group per subunit.</text>
</comment>
<proteinExistence type="inferred from homology"/>
<keyword evidence="16" id="KW-1185">Reference proteome</keyword>
<dbReference type="GO" id="GO:0046872">
    <property type="term" value="F:metal ion binding"/>
    <property type="evidence" value="ECO:0007669"/>
    <property type="project" value="UniProtKB-UniRule"/>
</dbReference>
<dbReference type="GO" id="GO:0000302">
    <property type="term" value="P:response to reactive oxygen species"/>
    <property type="evidence" value="ECO:0007669"/>
    <property type="project" value="TreeGrafter"/>
</dbReference>
<dbReference type="Gene3D" id="1.10.420.10">
    <property type="entry name" value="Peroxidase, domain 2"/>
    <property type="match status" value="1"/>
</dbReference>
<feature type="active site" description="Proton acceptor" evidence="10">
    <location>
        <position position="3"/>
    </location>
</feature>
<dbReference type="Proteomes" id="UP000308730">
    <property type="component" value="Unassembled WGS sequence"/>
</dbReference>
<dbReference type="InterPro" id="IPR001621">
    <property type="entry name" value="Ligninase"/>
</dbReference>
<dbReference type="InterPro" id="IPR024589">
    <property type="entry name" value="Ligninase_C"/>
</dbReference>
<comment type="similarity">
    <text evidence="1 13">Belongs to the peroxidase family. Ligninase subfamily.</text>
</comment>
<evidence type="ECO:0000256" key="5">
    <source>
        <dbReference type="ARBA" id="ARBA00022729"/>
    </source>
</evidence>